<dbReference type="OrthoDB" id="10253878at2759"/>
<accession>A0A167C2N3</accession>
<dbReference type="GeneID" id="30036022"/>
<dbReference type="Pfam" id="PF04176">
    <property type="entry name" value="TIP41"/>
    <property type="match status" value="1"/>
</dbReference>
<sequence length="296" mass="33719">MDHITDKENRQGVPVFQTPRNGFAVPSPSQTTRVWTSPDNEWKVTTVKKPILNSSEIDAATEKLGIPIPEMIFGNNQVKIENVPSGLCICFSALDALDLVDKTGSRDGLVKVAYAKEWMDSREKSPHINDDVKGIVKPFDWTYTSAYKGDTTVKGVLADPWVEDKDVILPMELLSRPDPILFFDDVCLYEDELGDNGIANFSVKIRVMPERLLLLSRLFIRVDDVLFRVRDTRIFVEFSQGVLVREYKAHEETYDKVKKRVPIGSQDYSQNLRDSNWVVKNIACSKTVHEIIELRK</sequence>
<dbReference type="RefSeq" id="XP_018733622.1">
    <property type="nucleotide sequence ID" value="XM_018880986.1"/>
</dbReference>
<protein>
    <submittedName>
        <fullName evidence="3">Tip41p</fullName>
    </submittedName>
</protein>
<dbReference type="KEGG" id="slb:AWJ20_3945"/>
<reference evidence="3 4" key="1">
    <citation type="submission" date="2016-02" db="EMBL/GenBank/DDBJ databases">
        <title>Complete genome sequence and transcriptome regulation of the pentose utilising yeast Sugiyamaella lignohabitans.</title>
        <authorList>
            <person name="Bellasio M."/>
            <person name="Peymann A."/>
            <person name="Valli M."/>
            <person name="Sipitzky M."/>
            <person name="Graf A."/>
            <person name="Sauer M."/>
            <person name="Marx H."/>
            <person name="Mattanovich D."/>
        </authorList>
    </citation>
    <scope>NUCLEOTIDE SEQUENCE [LARGE SCALE GENOMIC DNA]</scope>
    <source>
        <strain evidence="3 4">CBS 10342</strain>
    </source>
</reference>
<evidence type="ECO:0000313" key="4">
    <source>
        <dbReference type="Proteomes" id="UP000189580"/>
    </source>
</evidence>
<evidence type="ECO:0000256" key="1">
    <source>
        <dbReference type="ARBA" id="ARBA00006658"/>
    </source>
</evidence>
<feature type="compositionally biased region" description="Basic and acidic residues" evidence="2">
    <location>
        <begin position="1"/>
        <end position="10"/>
    </location>
</feature>
<dbReference type="InterPro" id="IPR007303">
    <property type="entry name" value="TIP41-like"/>
</dbReference>
<dbReference type="InterPro" id="IPR051330">
    <property type="entry name" value="Phosphatase_reg/MetRdx"/>
</dbReference>
<dbReference type="PANTHER" id="PTHR21021">
    <property type="entry name" value="GAF/PUTATIVE CYTOSKELETAL PROTEIN"/>
    <property type="match status" value="1"/>
</dbReference>
<keyword evidence="4" id="KW-1185">Reference proteome</keyword>
<feature type="region of interest" description="Disordered" evidence="2">
    <location>
        <begin position="1"/>
        <end position="35"/>
    </location>
</feature>
<dbReference type="PANTHER" id="PTHR21021:SF16">
    <property type="entry name" value="TIP41-LIKE PROTEIN"/>
    <property type="match status" value="1"/>
</dbReference>
<name>A0A167C2N3_9ASCO</name>
<proteinExistence type="inferred from homology"/>
<gene>
    <name evidence="3" type="primary">TIP41</name>
    <name evidence="3" type="ORF">AWJ20_3945</name>
</gene>
<evidence type="ECO:0000313" key="3">
    <source>
        <dbReference type="EMBL" id="ANB11145.1"/>
    </source>
</evidence>
<evidence type="ECO:0000256" key="2">
    <source>
        <dbReference type="SAM" id="MobiDB-lite"/>
    </source>
</evidence>
<organism evidence="3 4">
    <name type="scientific">Sugiyamaella lignohabitans</name>
    <dbReference type="NCBI Taxonomy" id="796027"/>
    <lineage>
        <taxon>Eukaryota</taxon>
        <taxon>Fungi</taxon>
        <taxon>Dikarya</taxon>
        <taxon>Ascomycota</taxon>
        <taxon>Saccharomycotina</taxon>
        <taxon>Dipodascomycetes</taxon>
        <taxon>Dipodascales</taxon>
        <taxon>Trichomonascaceae</taxon>
        <taxon>Sugiyamaella</taxon>
    </lineage>
</organism>
<dbReference type="Proteomes" id="UP000189580">
    <property type="component" value="Chromosome c"/>
</dbReference>
<dbReference type="GO" id="GO:0005829">
    <property type="term" value="C:cytosol"/>
    <property type="evidence" value="ECO:0007669"/>
    <property type="project" value="TreeGrafter"/>
</dbReference>
<comment type="similarity">
    <text evidence="1">Belongs to the TIP41 family.</text>
</comment>
<dbReference type="AlphaFoldDB" id="A0A167C2N3"/>
<dbReference type="EMBL" id="CP014500">
    <property type="protein sequence ID" value="ANB11145.1"/>
    <property type="molecule type" value="Genomic_DNA"/>
</dbReference>
<dbReference type="GO" id="GO:0031929">
    <property type="term" value="P:TOR signaling"/>
    <property type="evidence" value="ECO:0007669"/>
    <property type="project" value="TreeGrafter"/>
</dbReference>